<keyword evidence="2" id="KW-0378">Hydrolase</keyword>
<evidence type="ECO:0000313" key="3">
    <source>
        <dbReference type="Proteomes" id="UP001108027"/>
    </source>
</evidence>
<name>A0A9Q3US41_9GAMM</name>
<proteinExistence type="predicted"/>
<dbReference type="RefSeq" id="WP_228235120.1">
    <property type="nucleotide sequence ID" value="NZ_ARXL01000008.1"/>
</dbReference>
<dbReference type="InterPro" id="IPR026968">
    <property type="entry name" value="PcaD/CatD"/>
</dbReference>
<dbReference type="Pfam" id="PF00561">
    <property type="entry name" value="Abhydrolase_1"/>
    <property type="match status" value="1"/>
</dbReference>
<dbReference type="NCBIfam" id="TIGR02427">
    <property type="entry name" value="protocat_pcaD"/>
    <property type="match status" value="1"/>
</dbReference>
<dbReference type="PRINTS" id="PR00111">
    <property type="entry name" value="ABHYDROLASE"/>
</dbReference>
<dbReference type="InterPro" id="IPR029058">
    <property type="entry name" value="AB_hydrolase_fold"/>
</dbReference>
<protein>
    <submittedName>
        <fullName evidence="2">3-oxoadipate enol-lactonase</fullName>
        <ecNumber evidence="2">3.1.1.24</ecNumber>
    </submittedName>
</protein>
<dbReference type="Proteomes" id="UP001108027">
    <property type="component" value="Unassembled WGS sequence"/>
</dbReference>
<dbReference type="GO" id="GO:0047570">
    <property type="term" value="F:3-oxoadipate enol-lactonase activity"/>
    <property type="evidence" value="ECO:0007669"/>
    <property type="project" value="UniProtKB-EC"/>
</dbReference>
<accession>A0A9Q3US41</accession>
<evidence type="ECO:0000313" key="2">
    <source>
        <dbReference type="EMBL" id="MCC4310432.1"/>
    </source>
</evidence>
<dbReference type="InterPro" id="IPR000073">
    <property type="entry name" value="AB_hydrolase_1"/>
</dbReference>
<dbReference type="EC" id="3.1.1.24" evidence="2"/>
<reference evidence="2" key="1">
    <citation type="submission" date="2021-10" db="EMBL/GenBank/DDBJ databases">
        <title>The diversity and Nitrogen Metabolism of Culturable Nitrate-Utilizing Bacteria Within the Oxygen Minimum Zone of the Changjiang (Yangtze River)Estuary.</title>
        <authorList>
            <person name="Zhang D."/>
            <person name="Zheng J."/>
            <person name="Liu S."/>
            <person name="He W."/>
        </authorList>
    </citation>
    <scope>NUCLEOTIDE SEQUENCE</scope>
    <source>
        <strain evidence="2">FXH-223</strain>
    </source>
</reference>
<dbReference type="PANTHER" id="PTHR43433">
    <property type="entry name" value="HYDROLASE, ALPHA/BETA FOLD FAMILY PROTEIN"/>
    <property type="match status" value="1"/>
</dbReference>
<sequence>MAVHYCSEGDTSRPTLILGTSLGADTSMWDPQREYLLDAFHLVTFDMRGHGRSPVSPETPTIHDFADDVVWIADALGVQRFAFCGLSIGGAIGQSLGARYSDRLSSLVLSATGMTIMTPPELRKRADRVLAEGMQYIADVSASRWFTEAFVNDNPEIVRRHMKHLREMNPQGYADACLALSTFDGHGSAGQISVPTLVISGDLDIATPFAKGRALADAIPGARFELMPEASHLCNVESPELFSKLVKEHILVAG</sequence>
<dbReference type="GO" id="GO:0042952">
    <property type="term" value="P:beta-ketoadipate pathway"/>
    <property type="evidence" value="ECO:0007669"/>
    <property type="project" value="InterPro"/>
</dbReference>
<dbReference type="Gene3D" id="3.40.50.1820">
    <property type="entry name" value="alpha/beta hydrolase"/>
    <property type="match status" value="1"/>
</dbReference>
<dbReference type="InterPro" id="IPR050471">
    <property type="entry name" value="AB_hydrolase"/>
</dbReference>
<dbReference type="AlphaFoldDB" id="A0A9Q3US41"/>
<organism evidence="2 3">
    <name type="scientific">Alloalcanivorax marinus</name>
    <dbReference type="NCBI Taxonomy" id="1177169"/>
    <lineage>
        <taxon>Bacteria</taxon>
        <taxon>Pseudomonadati</taxon>
        <taxon>Pseudomonadota</taxon>
        <taxon>Gammaproteobacteria</taxon>
        <taxon>Oceanospirillales</taxon>
        <taxon>Alcanivoracaceae</taxon>
        <taxon>Alloalcanivorax</taxon>
    </lineage>
</organism>
<keyword evidence="3" id="KW-1185">Reference proteome</keyword>
<dbReference type="EMBL" id="JAJGNA010000038">
    <property type="protein sequence ID" value="MCC4310432.1"/>
    <property type="molecule type" value="Genomic_DNA"/>
</dbReference>
<gene>
    <name evidence="2" type="primary">pcaD</name>
    <name evidence="2" type="ORF">LL252_17835</name>
</gene>
<evidence type="ECO:0000259" key="1">
    <source>
        <dbReference type="Pfam" id="PF00561"/>
    </source>
</evidence>
<dbReference type="PANTHER" id="PTHR43433:SF5">
    <property type="entry name" value="AB HYDROLASE-1 DOMAIN-CONTAINING PROTEIN"/>
    <property type="match status" value="1"/>
</dbReference>
<comment type="caution">
    <text evidence="2">The sequence shown here is derived from an EMBL/GenBank/DDBJ whole genome shotgun (WGS) entry which is preliminary data.</text>
</comment>
<dbReference type="SUPFAM" id="SSF53474">
    <property type="entry name" value="alpha/beta-Hydrolases"/>
    <property type="match status" value="1"/>
</dbReference>
<feature type="domain" description="AB hydrolase-1" evidence="1">
    <location>
        <begin position="14"/>
        <end position="237"/>
    </location>
</feature>